<feature type="transmembrane region" description="Helical" evidence="1">
    <location>
        <begin position="73"/>
        <end position="93"/>
    </location>
</feature>
<dbReference type="Pfam" id="PF18902">
    <property type="entry name" value="DUF5658"/>
    <property type="match status" value="1"/>
</dbReference>
<protein>
    <recommendedName>
        <fullName evidence="2">DUF5658 domain-containing protein</fullName>
    </recommendedName>
</protein>
<evidence type="ECO:0000256" key="1">
    <source>
        <dbReference type="SAM" id="Phobius"/>
    </source>
</evidence>
<keyword evidence="1" id="KW-1133">Transmembrane helix</keyword>
<dbReference type="InParanoid" id="Q02D96"/>
<sequence length="94" mass="10160">MGIYQVFVYLQLLDLLTTLVGIRVGAAEASPFVRMMMHAGPAAGVIASKVLALGIGGLCVYLNKAHVIRWISYWYSLLVVWNLMVMLTTGSSAG</sequence>
<evidence type="ECO:0000313" key="3">
    <source>
        <dbReference type="EMBL" id="ABJ82412.1"/>
    </source>
</evidence>
<name>Q02D96_SOLUE</name>
<dbReference type="EMBL" id="CP000473">
    <property type="protein sequence ID" value="ABJ82412.1"/>
    <property type="molecule type" value="Genomic_DNA"/>
</dbReference>
<proteinExistence type="predicted"/>
<organism evidence="3">
    <name type="scientific">Solibacter usitatus (strain Ellin6076)</name>
    <dbReference type="NCBI Taxonomy" id="234267"/>
    <lineage>
        <taxon>Bacteria</taxon>
        <taxon>Pseudomonadati</taxon>
        <taxon>Acidobacteriota</taxon>
        <taxon>Terriglobia</taxon>
        <taxon>Bryobacterales</taxon>
        <taxon>Solibacteraceae</taxon>
        <taxon>Candidatus Solibacter</taxon>
    </lineage>
</organism>
<evidence type="ECO:0000259" key="2">
    <source>
        <dbReference type="Pfam" id="PF18902"/>
    </source>
</evidence>
<keyword evidence="1" id="KW-0812">Transmembrane</keyword>
<dbReference type="KEGG" id="sus:Acid_1419"/>
<feature type="domain" description="DUF5658" evidence="2">
    <location>
        <begin position="7"/>
        <end position="87"/>
    </location>
</feature>
<feature type="transmembrane region" description="Helical" evidence="1">
    <location>
        <begin position="39"/>
        <end position="61"/>
    </location>
</feature>
<gene>
    <name evidence="3" type="ordered locus">Acid_1419</name>
</gene>
<dbReference type="InterPro" id="IPR043717">
    <property type="entry name" value="DUF5658"/>
</dbReference>
<accession>Q02D96</accession>
<dbReference type="HOGENOM" id="CLU_2384596_0_0_0"/>
<keyword evidence="1" id="KW-0472">Membrane</keyword>
<dbReference type="AlphaFoldDB" id="Q02D96"/>
<reference evidence="3" key="1">
    <citation type="submission" date="2006-10" db="EMBL/GenBank/DDBJ databases">
        <title>Complete sequence of Solibacter usitatus Ellin6076.</title>
        <authorList>
            <consortium name="US DOE Joint Genome Institute"/>
            <person name="Copeland A."/>
            <person name="Lucas S."/>
            <person name="Lapidus A."/>
            <person name="Barry K."/>
            <person name="Detter J.C."/>
            <person name="Glavina del Rio T."/>
            <person name="Hammon N."/>
            <person name="Israni S."/>
            <person name="Dalin E."/>
            <person name="Tice H."/>
            <person name="Pitluck S."/>
            <person name="Thompson L.S."/>
            <person name="Brettin T."/>
            <person name="Bruce D."/>
            <person name="Han C."/>
            <person name="Tapia R."/>
            <person name="Gilna P."/>
            <person name="Schmutz J."/>
            <person name="Larimer F."/>
            <person name="Land M."/>
            <person name="Hauser L."/>
            <person name="Kyrpides N."/>
            <person name="Mikhailova N."/>
            <person name="Janssen P.H."/>
            <person name="Kuske C.R."/>
            <person name="Richardson P."/>
        </authorList>
    </citation>
    <scope>NUCLEOTIDE SEQUENCE</scope>
    <source>
        <strain evidence="3">Ellin6076</strain>
    </source>
</reference>
<dbReference type="OrthoDB" id="129719at2"/>